<dbReference type="PRINTS" id="PR00080">
    <property type="entry name" value="SDRFAMILY"/>
</dbReference>
<evidence type="ECO:0000256" key="3">
    <source>
        <dbReference type="SAM" id="MobiDB-lite"/>
    </source>
</evidence>
<dbReference type="Pfam" id="PF13561">
    <property type="entry name" value="adh_short_C2"/>
    <property type="match status" value="1"/>
</dbReference>
<dbReference type="GO" id="GO:0006633">
    <property type="term" value="P:fatty acid biosynthetic process"/>
    <property type="evidence" value="ECO:0007669"/>
    <property type="project" value="TreeGrafter"/>
</dbReference>
<dbReference type="PRINTS" id="PR00081">
    <property type="entry name" value="GDHRDH"/>
</dbReference>
<reference evidence="4 5" key="1">
    <citation type="submission" date="2016-01" db="EMBL/GenBank/DDBJ databases">
        <title>Biosynthesis of antibiotic leucinostatins and their inhibition on Phytophthora in bio-control Purpureocillium lilacinum.</title>
        <authorList>
            <person name="Wang G."/>
            <person name="Liu Z."/>
            <person name="Lin R."/>
            <person name="Li E."/>
            <person name="Mao Z."/>
            <person name="Ling J."/>
            <person name="Yin W."/>
            <person name="Xie B."/>
        </authorList>
    </citation>
    <scope>NUCLEOTIDE SEQUENCE [LARGE SCALE GENOMIC DNA]</scope>
    <source>
        <strain evidence="4">PLBJ-1</strain>
    </source>
</reference>
<dbReference type="PROSITE" id="PS00061">
    <property type="entry name" value="ADH_SHORT"/>
    <property type="match status" value="1"/>
</dbReference>
<dbReference type="AlphaFoldDB" id="A0A179GFC4"/>
<dbReference type="PANTHER" id="PTHR42760">
    <property type="entry name" value="SHORT-CHAIN DEHYDROGENASES/REDUCTASES FAMILY MEMBER"/>
    <property type="match status" value="1"/>
</dbReference>
<dbReference type="InterPro" id="IPR002347">
    <property type="entry name" value="SDR_fam"/>
</dbReference>
<dbReference type="CDD" id="cd05233">
    <property type="entry name" value="SDR_c"/>
    <property type="match status" value="1"/>
</dbReference>
<dbReference type="GO" id="GO:0048038">
    <property type="term" value="F:quinone binding"/>
    <property type="evidence" value="ECO:0007669"/>
    <property type="project" value="TreeGrafter"/>
</dbReference>
<comment type="similarity">
    <text evidence="1">Belongs to the short-chain dehydrogenases/reductases (SDR) family.</text>
</comment>
<proteinExistence type="inferred from homology"/>
<keyword evidence="2" id="KW-0521">NADP</keyword>
<protein>
    <submittedName>
        <fullName evidence="4">Tropinone reductase</fullName>
    </submittedName>
</protein>
<dbReference type="GO" id="GO:0016616">
    <property type="term" value="F:oxidoreductase activity, acting on the CH-OH group of donors, NAD or NADP as acceptor"/>
    <property type="evidence" value="ECO:0007669"/>
    <property type="project" value="TreeGrafter"/>
</dbReference>
<sequence>MSQTRPSRSLVGKVAIVTGAGTQGEGIGNGRAIAILLAEDGAAVVCVDRDGALAERTAEMIRSEGGHERALAFAADVTRDAECQAAVEAAVRKFGRVDILVNNVGVLGARGTATETDAGAWARGLEVNVTSMALMAKHAIPAMLRNDPGGDDGAGGGIRGSIVNVGSVAGLRGGTPSLLYPTSKGAVVNMTRAMAAHHGAQGVRVNCVCPGMLYTPMMHSPGEGAAPMSAETREARRRRSLLGTEGSAWDAAAAVRFLAGGEARWITGTVLTVDAGATCSTAIAMD</sequence>
<dbReference type="InterPro" id="IPR020904">
    <property type="entry name" value="Sc_DH/Rdtase_CS"/>
</dbReference>
<dbReference type="Proteomes" id="UP000078240">
    <property type="component" value="Unassembled WGS sequence"/>
</dbReference>
<evidence type="ECO:0000313" key="4">
    <source>
        <dbReference type="EMBL" id="OAQ76544.1"/>
    </source>
</evidence>
<dbReference type="EMBL" id="LSBH01000007">
    <property type="protein sequence ID" value="OAQ76544.1"/>
    <property type="molecule type" value="Genomic_DNA"/>
</dbReference>
<dbReference type="InterPro" id="IPR036291">
    <property type="entry name" value="NAD(P)-bd_dom_sf"/>
</dbReference>
<accession>A0A179GFC4</accession>
<organism evidence="4 5">
    <name type="scientific">Purpureocillium lilacinum</name>
    <name type="common">Paecilomyces lilacinus</name>
    <dbReference type="NCBI Taxonomy" id="33203"/>
    <lineage>
        <taxon>Eukaryota</taxon>
        <taxon>Fungi</taxon>
        <taxon>Dikarya</taxon>
        <taxon>Ascomycota</taxon>
        <taxon>Pezizomycotina</taxon>
        <taxon>Sordariomycetes</taxon>
        <taxon>Hypocreomycetidae</taxon>
        <taxon>Hypocreales</taxon>
        <taxon>Ophiocordycipitaceae</taxon>
        <taxon>Purpureocillium</taxon>
    </lineage>
</organism>
<name>A0A179GFC4_PURLI</name>
<dbReference type="SUPFAM" id="SSF51735">
    <property type="entry name" value="NAD(P)-binding Rossmann-fold domains"/>
    <property type="match status" value="1"/>
</dbReference>
<dbReference type="PANTHER" id="PTHR42760:SF122">
    <property type="entry name" value="NAD(P)-BINDING PROTEIN"/>
    <property type="match status" value="1"/>
</dbReference>
<evidence type="ECO:0000256" key="2">
    <source>
        <dbReference type="ARBA" id="ARBA00022857"/>
    </source>
</evidence>
<comment type="caution">
    <text evidence="4">The sequence shown here is derived from an EMBL/GenBank/DDBJ whole genome shotgun (WGS) entry which is preliminary data.</text>
</comment>
<dbReference type="FunFam" id="3.40.50.720:FF:000084">
    <property type="entry name" value="Short-chain dehydrogenase reductase"/>
    <property type="match status" value="1"/>
</dbReference>
<gene>
    <name evidence="4" type="ORF">VFPBJ_08904</name>
</gene>
<dbReference type="Gene3D" id="3.40.50.720">
    <property type="entry name" value="NAD(P)-binding Rossmann-like Domain"/>
    <property type="match status" value="1"/>
</dbReference>
<feature type="region of interest" description="Disordered" evidence="3">
    <location>
        <begin position="223"/>
        <end position="242"/>
    </location>
</feature>
<evidence type="ECO:0000313" key="5">
    <source>
        <dbReference type="Proteomes" id="UP000078240"/>
    </source>
</evidence>
<evidence type="ECO:0000256" key="1">
    <source>
        <dbReference type="ARBA" id="ARBA00006484"/>
    </source>
</evidence>